<evidence type="ECO:0000313" key="3">
    <source>
        <dbReference type="EMBL" id="KRM76655.1"/>
    </source>
</evidence>
<dbReference type="GO" id="GO:0008206">
    <property type="term" value="P:bile acid metabolic process"/>
    <property type="evidence" value="ECO:0007669"/>
    <property type="project" value="UniProtKB-ARBA"/>
</dbReference>
<evidence type="ECO:0000313" key="4">
    <source>
        <dbReference type="Proteomes" id="UP000051845"/>
    </source>
</evidence>
<protein>
    <submittedName>
        <fullName evidence="3">Short-chain dehydrogenase reductase SDR</fullName>
    </submittedName>
</protein>
<accession>A0A0R2BAZ0</accession>
<dbReference type="PROSITE" id="PS00061">
    <property type="entry name" value="ADH_SHORT"/>
    <property type="match status" value="1"/>
</dbReference>
<dbReference type="Pfam" id="PF13561">
    <property type="entry name" value="adh_short_C2"/>
    <property type="match status" value="1"/>
</dbReference>
<dbReference type="PRINTS" id="PR00080">
    <property type="entry name" value="SDRFAMILY"/>
</dbReference>
<dbReference type="STRING" id="33960.TY91_16565"/>
<dbReference type="PRINTS" id="PR00081">
    <property type="entry name" value="GDHRDH"/>
</dbReference>
<dbReference type="Proteomes" id="UP000051845">
    <property type="component" value="Unassembled WGS sequence"/>
</dbReference>
<dbReference type="Gene3D" id="3.40.50.720">
    <property type="entry name" value="NAD(P)-binding Rossmann-like Domain"/>
    <property type="match status" value="1"/>
</dbReference>
<dbReference type="GO" id="GO:0048038">
    <property type="term" value="F:quinone binding"/>
    <property type="evidence" value="ECO:0007669"/>
    <property type="project" value="TreeGrafter"/>
</dbReference>
<dbReference type="InterPro" id="IPR002347">
    <property type="entry name" value="SDR_fam"/>
</dbReference>
<dbReference type="PATRIC" id="fig|1423733.4.peg.1199"/>
<name>A0A0R2BAZ0_SECCO</name>
<comment type="similarity">
    <text evidence="1">Belongs to the short-chain dehydrogenases/reductases (SDR) family.</text>
</comment>
<organism evidence="3 4">
    <name type="scientific">Secundilactobacillus collinoides DSM 20515 = JCM 1123</name>
    <dbReference type="NCBI Taxonomy" id="1423733"/>
    <lineage>
        <taxon>Bacteria</taxon>
        <taxon>Bacillati</taxon>
        <taxon>Bacillota</taxon>
        <taxon>Bacilli</taxon>
        <taxon>Lactobacillales</taxon>
        <taxon>Lactobacillaceae</taxon>
        <taxon>Secundilactobacillus</taxon>
    </lineage>
</organism>
<dbReference type="InterPro" id="IPR020904">
    <property type="entry name" value="Sc_DH/Rdtase_CS"/>
</dbReference>
<proteinExistence type="inferred from homology"/>
<comment type="caution">
    <text evidence="3">The sequence shown here is derived from an EMBL/GenBank/DDBJ whole genome shotgun (WGS) entry which is preliminary data.</text>
</comment>
<dbReference type="CDD" id="cd05233">
    <property type="entry name" value="SDR_c"/>
    <property type="match status" value="1"/>
</dbReference>
<evidence type="ECO:0000256" key="2">
    <source>
        <dbReference type="ARBA" id="ARBA00023002"/>
    </source>
</evidence>
<dbReference type="FunFam" id="3.40.50.720:FF:000084">
    <property type="entry name" value="Short-chain dehydrogenase reductase"/>
    <property type="match status" value="1"/>
</dbReference>
<dbReference type="SUPFAM" id="SSF51735">
    <property type="entry name" value="NAD(P)-binding Rossmann-fold domains"/>
    <property type="match status" value="1"/>
</dbReference>
<dbReference type="GO" id="GO:0006633">
    <property type="term" value="P:fatty acid biosynthetic process"/>
    <property type="evidence" value="ECO:0007669"/>
    <property type="project" value="TreeGrafter"/>
</dbReference>
<sequence>MIIIEQFKSAQSQNLEVFTMTKNNVALITGAAQGIGLAVSEAFAKAGNDVVLTDYNPKVTDAAKELDSKYEGTITGLVMDVTDTDSINSGLDKVIAQFGRLDYAVNNAGGGVLKPFAELTDDDFDKTINLDLRGTFLCMRAEIKLFEKQGFGSIVNSGALGSIYNPGGMGAYNAAKNGIMGMTQAAAVDYADKNIRVNCIAPGLTESPLTQGDFLKAVLPTVPMKRFETTAELAKIYVFVAIEATFMTGQTILSDGGASVGLKG</sequence>
<dbReference type="PANTHER" id="PTHR42760:SF133">
    <property type="entry name" value="3-OXOACYL-[ACYL-CARRIER-PROTEIN] REDUCTASE"/>
    <property type="match status" value="1"/>
</dbReference>
<dbReference type="AlphaFoldDB" id="A0A0R2BAZ0"/>
<dbReference type="EMBL" id="AYYR01000022">
    <property type="protein sequence ID" value="KRM76655.1"/>
    <property type="molecule type" value="Genomic_DNA"/>
</dbReference>
<dbReference type="PANTHER" id="PTHR42760">
    <property type="entry name" value="SHORT-CHAIN DEHYDROGENASES/REDUCTASES FAMILY MEMBER"/>
    <property type="match status" value="1"/>
</dbReference>
<dbReference type="InterPro" id="IPR036291">
    <property type="entry name" value="NAD(P)-bd_dom_sf"/>
</dbReference>
<reference evidence="3 4" key="1">
    <citation type="journal article" date="2015" name="Genome Announc.">
        <title>Expanding the biotechnology potential of lactobacilli through comparative genomics of 213 strains and associated genera.</title>
        <authorList>
            <person name="Sun Z."/>
            <person name="Harris H.M."/>
            <person name="McCann A."/>
            <person name="Guo C."/>
            <person name="Argimon S."/>
            <person name="Zhang W."/>
            <person name="Yang X."/>
            <person name="Jeffery I.B."/>
            <person name="Cooney J.C."/>
            <person name="Kagawa T.F."/>
            <person name="Liu W."/>
            <person name="Song Y."/>
            <person name="Salvetti E."/>
            <person name="Wrobel A."/>
            <person name="Rasinkangas P."/>
            <person name="Parkhill J."/>
            <person name="Rea M.C."/>
            <person name="O'Sullivan O."/>
            <person name="Ritari J."/>
            <person name="Douillard F.P."/>
            <person name="Paul Ross R."/>
            <person name="Yang R."/>
            <person name="Briner A.E."/>
            <person name="Felis G.E."/>
            <person name="de Vos W.M."/>
            <person name="Barrangou R."/>
            <person name="Klaenhammer T.R."/>
            <person name="Caufield P.W."/>
            <person name="Cui Y."/>
            <person name="Zhang H."/>
            <person name="O'Toole P.W."/>
        </authorList>
    </citation>
    <scope>NUCLEOTIDE SEQUENCE [LARGE SCALE GENOMIC DNA]</scope>
    <source>
        <strain evidence="3 4">DSM 20515</strain>
    </source>
</reference>
<keyword evidence="2" id="KW-0560">Oxidoreductase</keyword>
<evidence type="ECO:0000256" key="1">
    <source>
        <dbReference type="ARBA" id="ARBA00006484"/>
    </source>
</evidence>
<gene>
    <name evidence="3" type="ORF">FC82_GL001136</name>
</gene>
<dbReference type="GO" id="GO:0016616">
    <property type="term" value="F:oxidoreductase activity, acting on the CH-OH group of donors, NAD or NADP as acceptor"/>
    <property type="evidence" value="ECO:0007669"/>
    <property type="project" value="TreeGrafter"/>
</dbReference>